<organism evidence="1 2">
    <name type="scientific">Glossina pallidipes</name>
    <name type="common">Tsetse fly</name>
    <dbReference type="NCBI Taxonomy" id="7398"/>
    <lineage>
        <taxon>Eukaryota</taxon>
        <taxon>Metazoa</taxon>
        <taxon>Ecdysozoa</taxon>
        <taxon>Arthropoda</taxon>
        <taxon>Hexapoda</taxon>
        <taxon>Insecta</taxon>
        <taxon>Pterygota</taxon>
        <taxon>Neoptera</taxon>
        <taxon>Endopterygota</taxon>
        <taxon>Diptera</taxon>
        <taxon>Brachycera</taxon>
        <taxon>Muscomorpha</taxon>
        <taxon>Hippoboscoidea</taxon>
        <taxon>Glossinidae</taxon>
        <taxon>Glossina</taxon>
    </lineage>
</organism>
<sequence length="190" mass="22332">MNETTCNVWLLVYRKNRACISLSSTDLSPPNPYLMDHFETMSPDPVDWPQCAAFSLLQARPCVHLNFHSTIYKTIEKIDEKCLMLVLSRTCDRAKPKSYREILTTINALTNISLNEQCPNIKFSYICVWYVNEYHRRHHPYQAHTHTTQYFIYNYYKNGNCVIETVIVMRSNERKNISVTKSAKNVYFNS</sequence>
<keyword evidence="2" id="KW-1185">Reference proteome</keyword>
<dbReference type="VEuPathDB" id="VectorBase:GPAI013145"/>
<evidence type="ECO:0000313" key="1">
    <source>
        <dbReference type="EnsemblMetazoa" id="GPAI013145-PA"/>
    </source>
</evidence>
<protein>
    <submittedName>
        <fullName evidence="1">Uncharacterized protein</fullName>
    </submittedName>
</protein>
<accession>A0A1A9ZFN8</accession>
<dbReference type="AlphaFoldDB" id="A0A1A9ZFN8"/>
<reference evidence="1" key="2">
    <citation type="submission" date="2020-05" db="UniProtKB">
        <authorList>
            <consortium name="EnsemblMetazoa"/>
        </authorList>
    </citation>
    <scope>IDENTIFICATION</scope>
    <source>
        <strain evidence="1">IAEA</strain>
    </source>
</reference>
<evidence type="ECO:0000313" key="2">
    <source>
        <dbReference type="Proteomes" id="UP000092445"/>
    </source>
</evidence>
<name>A0A1A9ZFN8_GLOPL</name>
<dbReference type="EnsemblMetazoa" id="GPAI013145-RA">
    <property type="protein sequence ID" value="GPAI013145-PA"/>
    <property type="gene ID" value="GPAI013145"/>
</dbReference>
<reference evidence="2" key="1">
    <citation type="submission" date="2014-03" db="EMBL/GenBank/DDBJ databases">
        <authorList>
            <person name="Aksoy S."/>
            <person name="Warren W."/>
            <person name="Wilson R.K."/>
        </authorList>
    </citation>
    <scope>NUCLEOTIDE SEQUENCE [LARGE SCALE GENOMIC DNA]</scope>
    <source>
        <strain evidence="2">IAEA</strain>
    </source>
</reference>
<proteinExistence type="predicted"/>
<dbReference type="Proteomes" id="UP000092445">
    <property type="component" value="Unassembled WGS sequence"/>
</dbReference>